<gene>
    <name evidence="1" type="ORF">SCLCIDRAFT_1210216</name>
</gene>
<sequence length="65" mass="7301">MCSSPLPTTLAISVMIDWLCYSAARSEAKIARRPLPVRWYPASRLIQKQVWEVSGMSGQPEPLLL</sequence>
<reference evidence="2" key="2">
    <citation type="submission" date="2015-01" db="EMBL/GenBank/DDBJ databases">
        <title>Evolutionary Origins and Diversification of the Mycorrhizal Mutualists.</title>
        <authorList>
            <consortium name="DOE Joint Genome Institute"/>
            <consortium name="Mycorrhizal Genomics Consortium"/>
            <person name="Kohler A."/>
            <person name="Kuo A."/>
            <person name="Nagy L.G."/>
            <person name="Floudas D."/>
            <person name="Copeland A."/>
            <person name="Barry K.W."/>
            <person name="Cichocki N."/>
            <person name="Veneault-Fourrey C."/>
            <person name="LaButti K."/>
            <person name="Lindquist E.A."/>
            <person name="Lipzen A."/>
            <person name="Lundell T."/>
            <person name="Morin E."/>
            <person name="Murat C."/>
            <person name="Riley R."/>
            <person name="Ohm R."/>
            <person name="Sun H."/>
            <person name="Tunlid A."/>
            <person name="Henrissat B."/>
            <person name="Grigoriev I.V."/>
            <person name="Hibbett D.S."/>
            <person name="Martin F."/>
        </authorList>
    </citation>
    <scope>NUCLEOTIDE SEQUENCE [LARGE SCALE GENOMIC DNA]</scope>
    <source>
        <strain evidence="2">Foug A</strain>
    </source>
</reference>
<dbReference type="HOGENOM" id="CLU_2851068_0_0_1"/>
<dbReference type="InParanoid" id="A0A0C3E426"/>
<accession>A0A0C3E426</accession>
<reference evidence="1 2" key="1">
    <citation type="submission" date="2014-04" db="EMBL/GenBank/DDBJ databases">
        <authorList>
            <consortium name="DOE Joint Genome Institute"/>
            <person name="Kuo A."/>
            <person name="Kohler A."/>
            <person name="Nagy L.G."/>
            <person name="Floudas D."/>
            <person name="Copeland A."/>
            <person name="Barry K.W."/>
            <person name="Cichocki N."/>
            <person name="Veneault-Fourrey C."/>
            <person name="LaButti K."/>
            <person name="Lindquist E.A."/>
            <person name="Lipzen A."/>
            <person name="Lundell T."/>
            <person name="Morin E."/>
            <person name="Murat C."/>
            <person name="Sun H."/>
            <person name="Tunlid A."/>
            <person name="Henrissat B."/>
            <person name="Grigoriev I.V."/>
            <person name="Hibbett D.S."/>
            <person name="Martin F."/>
            <person name="Nordberg H.P."/>
            <person name="Cantor M.N."/>
            <person name="Hua S.X."/>
        </authorList>
    </citation>
    <scope>NUCLEOTIDE SEQUENCE [LARGE SCALE GENOMIC DNA]</scope>
    <source>
        <strain evidence="1 2">Foug A</strain>
    </source>
</reference>
<evidence type="ECO:0000313" key="2">
    <source>
        <dbReference type="Proteomes" id="UP000053989"/>
    </source>
</evidence>
<dbReference type="EMBL" id="KN822012">
    <property type="protein sequence ID" value="KIM67565.1"/>
    <property type="molecule type" value="Genomic_DNA"/>
</dbReference>
<proteinExistence type="predicted"/>
<name>A0A0C3E426_9AGAM</name>
<protein>
    <submittedName>
        <fullName evidence="1">Uncharacterized protein</fullName>
    </submittedName>
</protein>
<keyword evidence="2" id="KW-1185">Reference proteome</keyword>
<organism evidence="1 2">
    <name type="scientific">Scleroderma citrinum Foug A</name>
    <dbReference type="NCBI Taxonomy" id="1036808"/>
    <lineage>
        <taxon>Eukaryota</taxon>
        <taxon>Fungi</taxon>
        <taxon>Dikarya</taxon>
        <taxon>Basidiomycota</taxon>
        <taxon>Agaricomycotina</taxon>
        <taxon>Agaricomycetes</taxon>
        <taxon>Agaricomycetidae</taxon>
        <taxon>Boletales</taxon>
        <taxon>Sclerodermatineae</taxon>
        <taxon>Sclerodermataceae</taxon>
        <taxon>Scleroderma</taxon>
    </lineage>
</organism>
<evidence type="ECO:0000313" key="1">
    <source>
        <dbReference type="EMBL" id="KIM67565.1"/>
    </source>
</evidence>
<dbReference type="Proteomes" id="UP000053989">
    <property type="component" value="Unassembled WGS sequence"/>
</dbReference>
<dbReference type="AlphaFoldDB" id="A0A0C3E426"/>